<name>A0A7W2FC05_9BURK</name>
<evidence type="ECO:0000259" key="2">
    <source>
        <dbReference type="Pfam" id="PF00497"/>
    </source>
</evidence>
<dbReference type="SUPFAM" id="SSF53850">
    <property type="entry name" value="Periplasmic binding protein-like II"/>
    <property type="match status" value="1"/>
</dbReference>
<organism evidence="3 4">
    <name type="scientific">Rugamonas apoptosis</name>
    <dbReference type="NCBI Taxonomy" id="2758570"/>
    <lineage>
        <taxon>Bacteria</taxon>
        <taxon>Pseudomonadati</taxon>
        <taxon>Pseudomonadota</taxon>
        <taxon>Betaproteobacteria</taxon>
        <taxon>Burkholderiales</taxon>
        <taxon>Oxalobacteraceae</taxon>
        <taxon>Telluria group</taxon>
        <taxon>Rugamonas</taxon>
    </lineage>
</organism>
<feature type="domain" description="Solute-binding protein family 3/N-terminal" evidence="2">
    <location>
        <begin position="38"/>
        <end position="247"/>
    </location>
</feature>
<dbReference type="EMBL" id="JACEZU010000009">
    <property type="protein sequence ID" value="MBA5688963.1"/>
    <property type="molecule type" value="Genomic_DNA"/>
</dbReference>
<reference evidence="3 4" key="1">
    <citation type="submission" date="2020-07" db="EMBL/GenBank/DDBJ databases">
        <title>Novel species isolated from subtropical streams in China.</title>
        <authorList>
            <person name="Lu H."/>
        </authorList>
    </citation>
    <scope>NUCLEOTIDE SEQUENCE [LARGE SCALE GENOMIC DNA]</scope>
    <source>
        <strain evidence="3 4">LX47W</strain>
    </source>
</reference>
<evidence type="ECO:0000313" key="4">
    <source>
        <dbReference type="Proteomes" id="UP000573499"/>
    </source>
</evidence>
<dbReference type="Pfam" id="PF00497">
    <property type="entry name" value="SBP_bac_3"/>
    <property type="match status" value="1"/>
</dbReference>
<sequence length="253" mass="27978">MRILQLLPAWLLLCASVSADAQPGSAQVSEVRLLAGAVPYYCQAERDRPPSGLACDVLVEMAHRAGHSGKLEMYPLPRALVIAAATPDVLLAPVARIPAREATYDWQIPILEDELVAVTRQDSTADISSPDKLQQLSVGVVRYSASAITARERGWQHVEMVASEVINARKLRAGHIDVWISAWNAIRAAQQQAGLPLADLRRGAVLGRVQIYLVSSRSMPAARLALWKRAFESMRRDGTYQRILNKYRYETPM</sequence>
<feature type="signal peptide" evidence="1">
    <location>
        <begin position="1"/>
        <end position="21"/>
    </location>
</feature>
<evidence type="ECO:0000313" key="3">
    <source>
        <dbReference type="EMBL" id="MBA5688963.1"/>
    </source>
</evidence>
<proteinExistence type="predicted"/>
<protein>
    <submittedName>
        <fullName evidence="3">Transporter substrate-binding domain-containing protein</fullName>
    </submittedName>
</protein>
<accession>A0A7W2FC05</accession>
<dbReference type="Proteomes" id="UP000573499">
    <property type="component" value="Unassembled WGS sequence"/>
</dbReference>
<dbReference type="InterPro" id="IPR001638">
    <property type="entry name" value="Solute-binding_3/MltF_N"/>
</dbReference>
<keyword evidence="4" id="KW-1185">Reference proteome</keyword>
<gene>
    <name evidence="3" type="ORF">H3H39_18130</name>
</gene>
<feature type="chain" id="PRO_5030931166" evidence="1">
    <location>
        <begin position="22"/>
        <end position="253"/>
    </location>
</feature>
<dbReference type="PANTHER" id="PTHR38834:SF3">
    <property type="entry name" value="SOLUTE-BINDING PROTEIN FAMILY 3_N-TERMINAL DOMAIN-CONTAINING PROTEIN"/>
    <property type="match status" value="1"/>
</dbReference>
<comment type="caution">
    <text evidence="3">The sequence shown here is derived from an EMBL/GenBank/DDBJ whole genome shotgun (WGS) entry which is preliminary data.</text>
</comment>
<dbReference type="PANTHER" id="PTHR38834">
    <property type="entry name" value="PERIPLASMIC SUBSTRATE BINDING PROTEIN FAMILY 3"/>
    <property type="match status" value="1"/>
</dbReference>
<dbReference type="Gene3D" id="3.40.190.10">
    <property type="entry name" value="Periplasmic binding protein-like II"/>
    <property type="match status" value="2"/>
</dbReference>
<dbReference type="AlphaFoldDB" id="A0A7W2FC05"/>
<evidence type="ECO:0000256" key="1">
    <source>
        <dbReference type="SAM" id="SignalP"/>
    </source>
</evidence>
<dbReference type="RefSeq" id="WP_182155129.1">
    <property type="nucleotide sequence ID" value="NZ_JACEZU010000009.1"/>
</dbReference>
<keyword evidence="1" id="KW-0732">Signal</keyword>